<protein>
    <recommendedName>
        <fullName evidence="3">N-acetyltransferase domain-containing protein</fullName>
    </recommendedName>
</protein>
<dbReference type="InterPro" id="IPR016181">
    <property type="entry name" value="Acyl_CoA_acyltransferase"/>
</dbReference>
<evidence type="ECO:0000313" key="1">
    <source>
        <dbReference type="EMBL" id="SEF43768.1"/>
    </source>
</evidence>
<evidence type="ECO:0008006" key="3">
    <source>
        <dbReference type="Google" id="ProtNLM"/>
    </source>
</evidence>
<dbReference type="AlphaFoldDB" id="A0A1H5S1I9"/>
<dbReference type="SUPFAM" id="SSF55729">
    <property type="entry name" value="Acyl-CoA N-acyltransferases (Nat)"/>
    <property type="match status" value="1"/>
</dbReference>
<name>A0A1H5S1I9_XYLRU</name>
<dbReference type="Proteomes" id="UP000236735">
    <property type="component" value="Unassembled WGS sequence"/>
</dbReference>
<reference evidence="1 2" key="1">
    <citation type="submission" date="2016-10" db="EMBL/GenBank/DDBJ databases">
        <authorList>
            <person name="de Groot N.N."/>
        </authorList>
    </citation>
    <scope>NUCLEOTIDE SEQUENCE [LARGE SCALE GENOMIC DNA]</scope>
    <source>
        <strain evidence="1 2">AR32</strain>
    </source>
</reference>
<accession>A0A1H5S1I9</accession>
<organism evidence="1 2">
    <name type="scientific">Xylanibacter ruminicola</name>
    <name type="common">Prevotella ruminicola</name>
    <dbReference type="NCBI Taxonomy" id="839"/>
    <lineage>
        <taxon>Bacteria</taxon>
        <taxon>Pseudomonadati</taxon>
        <taxon>Bacteroidota</taxon>
        <taxon>Bacteroidia</taxon>
        <taxon>Bacteroidales</taxon>
        <taxon>Prevotellaceae</taxon>
        <taxon>Xylanibacter</taxon>
    </lineage>
</organism>
<gene>
    <name evidence="1" type="ORF">SAMN05216354_0431</name>
</gene>
<proteinExistence type="predicted"/>
<sequence length="165" mass="19037">MVIREARAGDMTEILKVMEAAKKIMRQSGNMHQWGDGYPSETVIMNDMEKNGAFVIEDDDVVVGYFAFLPSPEPTYNKIYEGNWFEESLPYHVVHRIASYPDVHGVFSSIMDFCFMHDTNIRIDTHRDNKIMQHNIQKHGFVYCGIIHLLSGDERLAYQKIVSGF</sequence>
<dbReference type="RefSeq" id="WP_091767727.1">
    <property type="nucleotide sequence ID" value="NZ_FNUV01000001.1"/>
</dbReference>
<dbReference type="Gene3D" id="3.40.630.30">
    <property type="match status" value="1"/>
</dbReference>
<dbReference type="EMBL" id="FNUV01000001">
    <property type="protein sequence ID" value="SEF43768.1"/>
    <property type="molecule type" value="Genomic_DNA"/>
</dbReference>
<evidence type="ECO:0000313" key="2">
    <source>
        <dbReference type="Proteomes" id="UP000236735"/>
    </source>
</evidence>